<sequence length="817" mass="92229">MSMSGHGTLSQSSSSPSRQDSNPDLPDPRTTPCTAVIVGVQPDDPRLTHPTALEGIQGKTKRNTFACTNCHSQKSKCVPSDVSDIYGKPCRRCAKRHKACTFDLSRRTRRRRRESDTATPAELTRALNIPLYSPQNMELPPPRNSPPFNQSALPTMPAMSAASVTNVTNVPNVSFNASNTFSSNLNTTGFIPTPDWPPTTTRLSIMPKSPMTTSRPSKVSELLAEPVGPRRSFHTLQKELQVLLSSQRQNLDEVSERLTGLSEKWNEVIENSVGIPLALDPISLGIISKDQAQYRLDLYRSEISSKFRLPFVKIPANQTLDELRQEEPILFVTIMSTVSAMLHIDQSNDDQNMKLDNFTLGLISHHMTRLGNKSLELLKSLLTLCLWYNFPEWSNKTRFYFFNYICCCLIKDLVPARRPRLFAMINSKNAPSEDETAAIDEFLLENESYSRLVILVYVSALNINIFLRQPIQNRWGILQERATKTMALFDAGPVSSFELEENEILLTFAKLNRILEMIHVKLHEGEEDPNEVQEGLAPPSQLLLVHRLQCELQEIYKIIPQERSRALAFYHSVEAYLHEWLFSKYMSKLPDHWIVTELPTIVSESFCKFTQSCISAMHEFLKLSPELIASLPLFHISRVIYTVGMLLLRVRYTTVTVPSFAFLRPITQPAVSLIKEISLSLDKSAALYPYNNFLSKLRYVVALFVQIYANKVKAFVETNKDDLDGLNSAYPYSQADTIPVPHQNSVPMLLNPVSPPRANSSLNTISIPPLDGTYFSADDPDKLIEDLSYQLADMTSLEQGFSAVSGEFWTDVFFDNM</sequence>
<keyword evidence="3" id="KW-0238">DNA-binding</keyword>
<dbReference type="SUPFAM" id="SSF57701">
    <property type="entry name" value="Zn2/Cys6 DNA-binding domain"/>
    <property type="match status" value="1"/>
</dbReference>
<name>A0A1G4IVU7_9SACH</name>
<dbReference type="GO" id="GO:0008270">
    <property type="term" value="F:zinc ion binding"/>
    <property type="evidence" value="ECO:0007669"/>
    <property type="project" value="InterPro"/>
</dbReference>
<dbReference type="Gene3D" id="4.10.240.10">
    <property type="entry name" value="Zn(2)-C6 fungal-type DNA-binding domain"/>
    <property type="match status" value="1"/>
</dbReference>
<keyword evidence="2" id="KW-0805">Transcription regulation</keyword>
<evidence type="ECO:0000256" key="6">
    <source>
        <dbReference type="SAM" id="Coils"/>
    </source>
</evidence>
<dbReference type="PANTHER" id="PTHR31845">
    <property type="entry name" value="FINGER DOMAIN PROTEIN, PUTATIVE-RELATED"/>
    <property type="match status" value="1"/>
</dbReference>
<dbReference type="GO" id="GO:0000976">
    <property type="term" value="F:transcription cis-regulatory region binding"/>
    <property type="evidence" value="ECO:0007669"/>
    <property type="project" value="TreeGrafter"/>
</dbReference>
<evidence type="ECO:0000259" key="8">
    <source>
        <dbReference type="PROSITE" id="PS50048"/>
    </source>
</evidence>
<gene>
    <name evidence="9" type="ORF">LANO_0B01552G</name>
</gene>
<evidence type="ECO:0000256" key="3">
    <source>
        <dbReference type="ARBA" id="ARBA00023125"/>
    </source>
</evidence>
<dbReference type="SMART" id="SM00066">
    <property type="entry name" value="GAL4"/>
    <property type="match status" value="1"/>
</dbReference>
<dbReference type="GO" id="GO:0000981">
    <property type="term" value="F:DNA-binding transcription factor activity, RNA polymerase II-specific"/>
    <property type="evidence" value="ECO:0007669"/>
    <property type="project" value="InterPro"/>
</dbReference>
<dbReference type="InterPro" id="IPR051089">
    <property type="entry name" value="prtT"/>
</dbReference>
<dbReference type="PROSITE" id="PS50048">
    <property type="entry name" value="ZN2_CY6_FUNGAL_2"/>
    <property type="match status" value="1"/>
</dbReference>
<dbReference type="EMBL" id="LT598450">
    <property type="protein sequence ID" value="SCU80935.1"/>
    <property type="molecule type" value="Genomic_DNA"/>
</dbReference>
<evidence type="ECO:0000256" key="4">
    <source>
        <dbReference type="ARBA" id="ARBA00023163"/>
    </source>
</evidence>
<feature type="compositionally biased region" description="Low complexity" evidence="7">
    <location>
        <begin position="1"/>
        <end position="20"/>
    </location>
</feature>
<accession>A0A1G4IVU7</accession>
<reference evidence="10" key="1">
    <citation type="submission" date="2016-03" db="EMBL/GenBank/DDBJ databases">
        <authorList>
            <person name="Devillers Hugo."/>
        </authorList>
    </citation>
    <scope>NUCLEOTIDE SEQUENCE [LARGE SCALE GENOMIC DNA]</scope>
</reference>
<dbReference type="GO" id="GO:0005634">
    <property type="term" value="C:nucleus"/>
    <property type="evidence" value="ECO:0007669"/>
    <property type="project" value="UniProtKB-SubCell"/>
</dbReference>
<proteinExistence type="predicted"/>
<evidence type="ECO:0000313" key="9">
    <source>
        <dbReference type="EMBL" id="SCU80935.1"/>
    </source>
</evidence>
<evidence type="ECO:0000256" key="5">
    <source>
        <dbReference type="ARBA" id="ARBA00023242"/>
    </source>
</evidence>
<dbReference type="AlphaFoldDB" id="A0A1G4IVU7"/>
<dbReference type="InterPro" id="IPR001138">
    <property type="entry name" value="Zn2Cys6_DnaBD"/>
</dbReference>
<keyword evidence="4" id="KW-0804">Transcription</keyword>
<keyword evidence="10" id="KW-1185">Reference proteome</keyword>
<dbReference type="CDD" id="cd00067">
    <property type="entry name" value="GAL4"/>
    <property type="match status" value="1"/>
</dbReference>
<organism evidence="9 10">
    <name type="scientific">Lachancea nothofagi CBS 11611</name>
    <dbReference type="NCBI Taxonomy" id="1266666"/>
    <lineage>
        <taxon>Eukaryota</taxon>
        <taxon>Fungi</taxon>
        <taxon>Dikarya</taxon>
        <taxon>Ascomycota</taxon>
        <taxon>Saccharomycotina</taxon>
        <taxon>Saccharomycetes</taxon>
        <taxon>Saccharomycetales</taxon>
        <taxon>Saccharomycetaceae</taxon>
        <taxon>Lachancea</taxon>
    </lineage>
</organism>
<evidence type="ECO:0000256" key="7">
    <source>
        <dbReference type="SAM" id="MobiDB-lite"/>
    </source>
</evidence>
<evidence type="ECO:0000256" key="2">
    <source>
        <dbReference type="ARBA" id="ARBA00023015"/>
    </source>
</evidence>
<protein>
    <submittedName>
        <fullName evidence="9">LANO_0B01552g1_1</fullName>
    </submittedName>
</protein>
<comment type="subcellular location">
    <subcellularLocation>
        <location evidence="1">Nucleus</location>
    </subcellularLocation>
</comment>
<dbReference type="Pfam" id="PF00172">
    <property type="entry name" value="Zn_clus"/>
    <property type="match status" value="1"/>
</dbReference>
<evidence type="ECO:0000256" key="1">
    <source>
        <dbReference type="ARBA" id="ARBA00004123"/>
    </source>
</evidence>
<keyword evidence="6" id="KW-0175">Coiled coil</keyword>
<dbReference type="OrthoDB" id="4454541at2759"/>
<dbReference type="PROSITE" id="PS00463">
    <property type="entry name" value="ZN2_CY6_FUNGAL_1"/>
    <property type="match status" value="1"/>
</dbReference>
<dbReference type="InterPro" id="IPR036864">
    <property type="entry name" value="Zn2-C6_fun-type_DNA-bd_sf"/>
</dbReference>
<feature type="domain" description="Zn(2)-C6 fungal-type" evidence="8">
    <location>
        <begin position="66"/>
        <end position="102"/>
    </location>
</feature>
<evidence type="ECO:0000313" key="10">
    <source>
        <dbReference type="Proteomes" id="UP000189911"/>
    </source>
</evidence>
<keyword evidence="5" id="KW-0539">Nucleus</keyword>
<feature type="region of interest" description="Disordered" evidence="7">
    <location>
        <begin position="1"/>
        <end position="32"/>
    </location>
</feature>
<dbReference type="Proteomes" id="UP000189911">
    <property type="component" value="Chromosome B"/>
</dbReference>
<dbReference type="PANTHER" id="PTHR31845:SF10">
    <property type="entry name" value="ZN(II)2CYS6 TRANSCRIPTION FACTOR (EUROFUNG)"/>
    <property type="match status" value="1"/>
</dbReference>
<feature type="coiled-coil region" evidence="6">
    <location>
        <begin position="237"/>
        <end position="264"/>
    </location>
</feature>